<dbReference type="EMBL" id="BMNT01000014">
    <property type="protein sequence ID" value="GGK84968.1"/>
    <property type="molecule type" value="Genomic_DNA"/>
</dbReference>
<dbReference type="CDD" id="cd16936">
    <property type="entry name" value="HATPase_RsbW-like"/>
    <property type="match status" value="1"/>
</dbReference>
<keyword evidence="1" id="KW-0808">Transferase</keyword>
<keyword evidence="1" id="KW-0418">Kinase</keyword>
<protein>
    <recommendedName>
        <fullName evidence="2">Histidine kinase/HSP90-like ATPase domain-containing protein</fullName>
    </recommendedName>
</protein>
<reference evidence="3" key="1">
    <citation type="journal article" date="2014" name="Int. J. Syst. Evol. Microbiol.">
        <title>Complete genome sequence of Corynebacterium casei LMG S-19264T (=DSM 44701T), isolated from a smear-ripened cheese.</title>
        <authorList>
            <consortium name="US DOE Joint Genome Institute (JGI-PGF)"/>
            <person name="Walter F."/>
            <person name="Albersmeier A."/>
            <person name="Kalinowski J."/>
            <person name="Ruckert C."/>
        </authorList>
    </citation>
    <scope>NUCLEOTIDE SEQUENCE</scope>
    <source>
        <strain evidence="3">JCM 13064</strain>
    </source>
</reference>
<keyword evidence="1" id="KW-0723">Serine/threonine-protein kinase</keyword>
<dbReference type="InterPro" id="IPR036890">
    <property type="entry name" value="HATPase_C_sf"/>
</dbReference>
<evidence type="ECO:0000256" key="1">
    <source>
        <dbReference type="ARBA" id="ARBA00022527"/>
    </source>
</evidence>
<reference evidence="3" key="2">
    <citation type="submission" date="2020-09" db="EMBL/GenBank/DDBJ databases">
        <authorList>
            <person name="Sun Q."/>
            <person name="Ohkuma M."/>
        </authorList>
    </citation>
    <scope>NUCLEOTIDE SEQUENCE</scope>
    <source>
        <strain evidence="3">JCM 13064</strain>
    </source>
</reference>
<dbReference type="InterPro" id="IPR050267">
    <property type="entry name" value="Anti-sigma-factor_SerPK"/>
</dbReference>
<dbReference type="Gene3D" id="3.30.565.10">
    <property type="entry name" value="Histidine kinase-like ATPase, C-terminal domain"/>
    <property type="match status" value="1"/>
</dbReference>
<dbReference type="AlphaFoldDB" id="A0A917R2S5"/>
<feature type="domain" description="Histidine kinase/HSP90-like ATPase" evidence="2">
    <location>
        <begin position="14"/>
        <end position="120"/>
    </location>
</feature>
<dbReference type="PANTHER" id="PTHR35526">
    <property type="entry name" value="ANTI-SIGMA-F FACTOR RSBW-RELATED"/>
    <property type="match status" value="1"/>
</dbReference>
<comment type="caution">
    <text evidence="3">The sequence shown here is derived from an EMBL/GenBank/DDBJ whole genome shotgun (WGS) entry which is preliminary data.</text>
</comment>
<dbReference type="PANTHER" id="PTHR35526:SF3">
    <property type="entry name" value="ANTI-SIGMA-F FACTOR RSBW"/>
    <property type="match status" value="1"/>
</dbReference>
<gene>
    <name evidence="3" type="ORF">GCM10007964_29310</name>
</gene>
<dbReference type="SUPFAM" id="SSF55874">
    <property type="entry name" value="ATPase domain of HSP90 chaperone/DNA topoisomerase II/histidine kinase"/>
    <property type="match status" value="1"/>
</dbReference>
<dbReference type="RefSeq" id="WP_189163544.1">
    <property type="nucleotide sequence ID" value="NZ_BMNT01000014.1"/>
</dbReference>
<evidence type="ECO:0000313" key="4">
    <source>
        <dbReference type="Proteomes" id="UP000645217"/>
    </source>
</evidence>
<sequence>MGGGRAREQYLEIKAEPEAASHAREHVRRVLSKWCRQDILETAELIASELATNAVKATWEIGALEGYAGPGHIWIDLHQAGALVVLEVWDAGRSLPRLKAAAPDDEGGRGLWLVNALAARWGCRYPLGGGKIIWCAVAG</sequence>
<evidence type="ECO:0000313" key="3">
    <source>
        <dbReference type="EMBL" id="GGK84968.1"/>
    </source>
</evidence>
<dbReference type="GO" id="GO:0004674">
    <property type="term" value="F:protein serine/threonine kinase activity"/>
    <property type="evidence" value="ECO:0007669"/>
    <property type="project" value="UniProtKB-KW"/>
</dbReference>
<keyword evidence="4" id="KW-1185">Reference proteome</keyword>
<evidence type="ECO:0000259" key="2">
    <source>
        <dbReference type="Pfam" id="PF13581"/>
    </source>
</evidence>
<dbReference type="InterPro" id="IPR003594">
    <property type="entry name" value="HATPase_dom"/>
</dbReference>
<dbReference type="Pfam" id="PF13581">
    <property type="entry name" value="HATPase_c_2"/>
    <property type="match status" value="1"/>
</dbReference>
<organism evidence="3 4">
    <name type="scientific">Sphaerisporangium melleum</name>
    <dbReference type="NCBI Taxonomy" id="321316"/>
    <lineage>
        <taxon>Bacteria</taxon>
        <taxon>Bacillati</taxon>
        <taxon>Actinomycetota</taxon>
        <taxon>Actinomycetes</taxon>
        <taxon>Streptosporangiales</taxon>
        <taxon>Streptosporangiaceae</taxon>
        <taxon>Sphaerisporangium</taxon>
    </lineage>
</organism>
<proteinExistence type="predicted"/>
<name>A0A917R2S5_9ACTN</name>
<dbReference type="Proteomes" id="UP000645217">
    <property type="component" value="Unassembled WGS sequence"/>
</dbReference>
<accession>A0A917R2S5</accession>